<dbReference type="WBParaSite" id="scaffold47413_cov442.g24682">
    <property type="protein sequence ID" value="scaffold47413_cov442.g24682"/>
    <property type="gene ID" value="scaffold47413_cov442.g24682"/>
</dbReference>
<dbReference type="PANTHER" id="PTHR12454">
    <property type="entry name" value="TRIMERIC INTRACELLULAR CATION CHANNEL"/>
    <property type="match status" value="1"/>
</dbReference>
<keyword evidence="11" id="KW-0407">Ion channel</keyword>
<evidence type="ECO:0000256" key="12">
    <source>
        <dbReference type="SAM" id="Phobius"/>
    </source>
</evidence>
<comment type="subcellular location">
    <subcellularLocation>
        <location evidence="1">Endomembrane system</location>
        <topology evidence="1">Multi-pass membrane protein</topology>
    </subcellularLocation>
</comment>
<name>A0A915MS08_MELJA</name>
<proteinExistence type="inferred from homology"/>
<evidence type="ECO:0000256" key="4">
    <source>
        <dbReference type="ARBA" id="ARBA00022538"/>
    </source>
</evidence>
<dbReference type="GO" id="GO:0042802">
    <property type="term" value="F:identical protein binding"/>
    <property type="evidence" value="ECO:0007669"/>
    <property type="project" value="InterPro"/>
</dbReference>
<keyword evidence="9" id="KW-0406">Ion transport</keyword>
<evidence type="ECO:0000313" key="14">
    <source>
        <dbReference type="WBParaSite" id="scaffold47413_cov442.g24682"/>
    </source>
</evidence>
<reference evidence="14" key="1">
    <citation type="submission" date="2022-11" db="UniProtKB">
        <authorList>
            <consortium name="WormBaseParasite"/>
        </authorList>
    </citation>
    <scope>IDENTIFICATION</scope>
</reference>
<keyword evidence="8 12" id="KW-1133">Transmembrane helix</keyword>
<feature type="transmembrane region" description="Helical" evidence="12">
    <location>
        <begin position="63"/>
        <end position="82"/>
    </location>
</feature>
<dbReference type="Pfam" id="PF05197">
    <property type="entry name" value="TRIC"/>
    <property type="match status" value="1"/>
</dbReference>
<dbReference type="GO" id="GO:0016020">
    <property type="term" value="C:membrane"/>
    <property type="evidence" value="ECO:0007669"/>
    <property type="project" value="InterPro"/>
</dbReference>
<dbReference type="AlphaFoldDB" id="A0A915MS08"/>
<evidence type="ECO:0000256" key="7">
    <source>
        <dbReference type="ARBA" id="ARBA00022958"/>
    </source>
</evidence>
<evidence type="ECO:0000256" key="1">
    <source>
        <dbReference type="ARBA" id="ARBA00004127"/>
    </source>
</evidence>
<evidence type="ECO:0000256" key="11">
    <source>
        <dbReference type="ARBA" id="ARBA00023303"/>
    </source>
</evidence>
<keyword evidence="7" id="KW-0630">Potassium</keyword>
<keyword evidence="13" id="KW-1185">Reference proteome</keyword>
<dbReference type="InterPro" id="IPR007866">
    <property type="entry name" value="TRIC_channel"/>
</dbReference>
<evidence type="ECO:0000256" key="3">
    <source>
        <dbReference type="ARBA" id="ARBA00022448"/>
    </source>
</evidence>
<keyword evidence="10 12" id="KW-0472">Membrane</keyword>
<evidence type="ECO:0000256" key="9">
    <source>
        <dbReference type="ARBA" id="ARBA00023065"/>
    </source>
</evidence>
<dbReference type="GO" id="GO:0012505">
    <property type="term" value="C:endomembrane system"/>
    <property type="evidence" value="ECO:0007669"/>
    <property type="project" value="UniProtKB-SubCell"/>
</dbReference>
<keyword evidence="5 12" id="KW-0812">Transmembrane</keyword>
<keyword evidence="6" id="KW-0631">Potassium channel</keyword>
<protein>
    <submittedName>
        <fullName evidence="14">Uncharacterized protein</fullName>
    </submittedName>
</protein>
<evidence type="ECO:0000256" key="5">
    <source>
        <dbReference type="ARBA" id="ARBA00022692"/>
    </source>
</evidence>
<sequence length="91" mass="10669">MRLKWPSSLRMDHEILIGAGYSAQRLKMYPYFDAAHYILMVLAVRDDLGPNCTAFSRRHPLSCWLSSMVATLIWYLVFYSPFDLVYKLAKF</sequence>
<evidence type="ECO:0000256" key="2">
    <source>
        <dbReference type="ARBA" id="ARBA00005766"/>
    </source>
</evidence>
<evidence type="ECO:0000256" key="6">
    <source>
        <dbReference type="ARBA" id="ARBA00022826"/>
    </source>
</evidence>
<keyword evidence="4" id="KW-0633">Potassium transport</keyword>
<dbReference type="PANTHER" id="PTHR12454:SF11">
    <property type="entry name" value="GH25683P"/>
    <property type="match status" value="1"/>
</dbReference>
<dbReference type="Proteomes" id="UP000887561">
    <property type="component" value="Unplaced"/>
</dbReference>
<accession>A0A915MS08</accession>
<evidence type="ECO:0000256" key="10">
    <source>
        <dbReference type="ARBA" id="ARBA00023136"/>
    </source>
</evidence>
<dbReference type="GO" id="GO:0005267">
    <property type="term" value="F:potassium channel activity"/>
    <property type="evidence" value="ECO:0007669"/>
    <property type="project" value="UniProtKB-KW"/>
</dbReference>
<organism evidence="13 14">
    <name type="scientific">Meloidogyne javanica</name>
    <name type="common">Root-knot nematode worm</name>
    <dbReference type="NCBI Taxonomy" id="6303"/>
    <lineage>
        <taxon>Eukaryota</taxon>
        <taxon>Metazoa</taxon>
        <taxon>Ecdysozoa</taxon>
        <taxon>Nematoda</taxon>
        <taxon>Chromadorea</taxon>
        <taxon>Rhabditida</taxon>
        <taxon>Tylenchina</taxon>
        <taxon>Tylenchomorpha</taxon>
        <taxon>Tylenchoidea</taxon>
        <taxon>Meloidogynidae</taxon>
        <taxon>Meloidogyninae</taxon>
        <taxon>Meloidogyne</taxon>
        <taxon>Meloidogyne incognita group</taxon>
    </lineage>
</organism>
<keyword evidence="3" id="KW-0813">Transport</keyword>
<evidence type="ECO:0000313" key="13">
    <source>
        <dbReference type="Proteomes" id="UP000887561"/>
    </source>
</evidence>
<evidence type="ECO:0000256" key="8">
    <source>
        <dbReference type="ARBA" id="ARBA00022989"/>
    </source>
</evidence>
<comment type="similarity">
    <text evidence="2">Belongs to the TMEM38 family.</text>
</comment>